<dbReference type="InterPro" id="IPR006094">
    <property type="entry name" value="Oxid_FAD_bind_N"/>
</dbReference>
<dbReference type="SUPFAM" id="SSF56176">
    <property type="entry name" value="FAD-binding/transporter-associated domain-like"/>
    <property type="match status" value="1"/>
</dbReference>
<dbReference type="InterPro" id="IPR016169">
    <property type="entry name" value="FAD-bd_PCMH_sub2"/>
</dbReference>
<evidence type="ECO:0000313" key="8">
    <source>
        <dbReference type="EMBL" id="KAF2670170.1"/>
    </source>
</evidence>
<accession>A0A6A6UED9</accession>
<dbReference type="Pfam" id="PF01565">
    <property type="entry name" value="FAD_binding_4"/>
    <property type="match status" value="1"/>
</dbReference>
<evidence type="ECO:0000256" key="1">
    <source>
        <dbReference type="ARBA" id="ARBA00001974"/>
    </source>
</evidence>
<keyword evidence="4" id="KW-0274">FAD</keyword>
<dbReference type="PANTHER" id="PTHR42973:SF39">
    <property type="entry name" value="FAD-BINDING PCMH-TYPE DOMAIN-CONTAINING PROTEIN"/>
    <property type="match status" value="1"/>
</dbReference>
<dbReference type="InterPro" id="IPR050416">
    <property type="entry name" value="FAD-linked_Oxidoreductase"/>
</dbReference>
<dbReference type="GO" id="GO:0071949">
    <property type="term" value="F:FAD binding"/>
    <property type="evidence" value="ECO:0007669"/>
    <property type="project" value="InterPro"/>
</dbReference>
<protein>
    <submittedName>
        <fullName evidence="8">FAD-binding domain-containing protein</fullName>
    </submittedName>
</protein>
<evidence type="ECO:0000256" key="2">
    <source>
        <dbReference type="ARBA" id="ARBA00005466"/>
    </source>
</evidence>
<dbReference type="PANTHER" id="PTHR42973">
    <property type="entry name" value="BINDING OXIDOREDUCTASE, PUTATIVE (AFU_ORTHOLOGUE AFUA_1G17690)-RELATED"/>
    <property type="match status" value="1"/>
</dbReference>
<dbReference type="AlphaFoldDB" id="A0A6A6UED9"/>
<dbReference type="OrthoDB" id="9983560at2759"/>
<keyword evidence="6" id="KW-0732">Signal</keyword>
<sequence>MLCFVVSVLTIQVLLGAASPLESSKAPKGCLRLSTDEDFPSAEAWKSALPTVIKNNNTVNVGPDYRIQVKSASDVEKAIKFAKDSNVRLSIITSGHDALARSTAASGLLIDLSLLKGIKVHESFTPTTQGEASVLGQKANVIVPKDGIQAAVTFGAGTTADTLYNALHPSKLFPMTAGHGEVSVAGGWGQFGGHGAFTHLFGLGVDQWLEAKVVTAEGLKIANKLVNPDLFWAIRGGGGGTFGVVVEATMKVYPDAPITGFNWWINATAPTTPEGKKQFEAATAYVLSQLPELHNKGIGGPTYAVAGHALRGFTMHYGNESGTVKANAAWKPVLDKLETLPGMTKFQTRPYNFKNFKEFYDTTFGMEDEMMKKVKRDLFKRHGPGAAGSMPKNYGLAAMDTHLLGADHLKSPKLMEQLSKQGNSWIMIMAAPRPGVGDIEETSVNPSWRKAVVHYVGMGLPSTVRTVAPEMGAYGNEATNIEPNWQEAFWGSNYKKLVDIKTKYDPDHLFWVSPGVKADYMSVQNGRLCKVSSPPAVKATDTAPITDNVTPAQVSVLIERFGKNELIGGFPAPGKYVGLQS</sequence>
<evidence type="ECO:0000256" key="3">
    <source>
        <dbReference type="ARBA" id="ARBA00022630"/>
    </source>
</evidence>
<keyword evidence="3" id="KW-0285">Flavoprotein</keyword>
<keyword evidence="5" id="KW-0560">Oxidoreductase</keyword>
<dbReference type="Gene3D" id="3.30.465.10">
    <property type="match status" value="2"/>
</dbReference>
<comment type="similarity">
    <text evidence="2">Belongs to the oxygen-dependent FAD-linked oxidoreductase family.</text>
</comment>
<evidence type="ECO:0000313" key="9">
    <source>
        <dbReference type="Proteomes" id="UP000799302"/>
    </source>
</evidence>
<feature type="chain" id="PRO_5025373318" evidence="6">
    <location>
        <begin position="19"/>
        <end position="581"/>
    </location>
</feature>
<dbReference type="EMBL" id="MU004234">
    <property type="protein sequence ID" value="KAF2670170.1"/>
    <property type="molecule type" value="Genomic_DNA"/>
</dbReference>
<dbReference type="InterPro" id="IPR012951">
    <property type="entry name" value="BBE"/>
</dbReference>
<dbReference type="Proteomes" id="UP000799302">
    <property type="component" value="Unassembled WGS sequence"/>
</dbReference>
<reference evidence="8" key="1">
    <citation type="journal article" date="2020" name="Stud. Mycol.">
        <title>101 Dothideomycetes genomes: a test case for predicting lifestyles and emergence of pathogens.</title>
        <authorList>
            <person name="Haridas S."/>
            <person name="Albert R."/>
            <person name="Binder M."/>
            <person name="Bloem J."/>
            <person name="Labutti K."/>
            <person name="Salamov A."/>
            <person name="Andreopoulos B."/>
            <person name="Baker S."/>
            <person name="Barry K."/>
            <person name="Bills G."/>
            <person name="Bluhm B."/>
            <person name="Cannon C."/>
            <person name="Castanera R."/>
            <person name="Culley D."/>
            <person name="Daum C."/>
            <person name="Ezra D."/>
            <person name="Gonzalez J."/>
            <person name="Henrissat B."/>
            <person name="Kuo A."/>
            <person name="Liang C."/>
            <person name="Lipzen A."/>
            <person name="Lutzoni F."/>
            <person name="Magnuson J."/>
            <person name="Mondo S."/>
            <person name="Nolan M."/>
            <person name="Ohm R."/>
            <person name="Pangilinan J."/>
            <person name="Park H.-J."/>
            <person name="Ramirez L."/>
            <person name="Alfaro M."/>
            <person name="Sun H."/>
            <person name="Tritt A."/>
            <person name="Yoshinaga Y."/>
            <person name="Zwiers L.-H."/>
            <person name="Turgeon B."/>
            <person name="Goodwin S."/>
            <person name="Spatafora J."/>
            <person name="Crous P."/>
            <person name="Grigoriev I."/>
        </authorList>
    </citation>
    <scope>NUCLEOTIDE SEQUENCE</scope>
    <source>
        <strain evidence="8">CBS 115976</strain>
    </source>
</reference>
<name>A0A6A6UED9_9PEZI</name>
<evidence type="ECO:0000256" key="6">
    <source>
        <dbReference type="SAM" id="SignalP"/>
    </source>
</evidence>
<evidence type="ECO:0000256" key="5">
    <source>
        <dbReference type="ARBA" id="ARBA00023002"/>
    </source>
</evidence>
<proteinExistence type="inferred from homology"/>
<dbReference type="InterPro" id="IPR036318">
    <property type="entry name" value="FAD-bd_PCMH-like_sf"/>
</dbReference>
<gene>
    <name evidence="8" type="ORF">BT63DRAFT_454352</name>
</gene>
<keyword evidence="9" id="KW-1185">Reference proteome</keyword>
<evidence type="ECO:0000256" key="4">
    <source>
        <dbReference type="ARBA" id="ARBA00022827"/>
    </source>
</evidence>
<feature type="signal peptide" evidence="6">
    <location>
        <begin position="1"/>
        <end position="18"/>
    </location>
</feature>
<evidence type="ECO:0000259" key="7">
    <source>
        <dbReference type="PROSITE" id="PS51387"/>
    </source>
</evidence>
<comment type="cofactor">
    <cofactor evidence="1">
        <name>FAD</name>
        <dbReference type="ChEBI" id="CHEBI:57692"/>
    </cofactor>
</comment>
<dbReference type="InterPro" id="IPR016166">
    <property type="entry name" value="FAD-bd_PCMH"/>
</dbReference>
<dbReference type="Pfam" id="PF08031">
    <property type="entry name" value="BBE"/>
    <property type="match status" value="1"/>
</dbReference>
<dbReference type="GO" id="GO:0016491">
    <property type="term" value="F:oxidoreductase activity"/>
    <property type="evidence" value="ECO:0007669"/>
    <property type="project" value="UniProtKB-KW"/>
</dbReference>
<dbReference type="PROSITE" id="PS51387">
    <property type="entry name" value="FAD_PCMH"/>
    <property type="match status" value="1"/>
</dbReference>
<feature type="domain" description="FAD-binding PCMH-type" evidence="7">
    <location>
        <begin position="59"/>
        <end position="255"/>
    </location>
</feature>
<organism evidence="8 9">
    <name type="scientific">Microthyrium microscopicum</name>
    <dbReference type="NCBI Taxonomy" id="703497"/>
    <lineage>
        <taxon>Eukaryota</taxon>
        <taxon>Fungi</taxon>
        <taxon>Dikarya</taxon>
        <taxon>Ascomycota</taxon>
        <taxon>Pezizomycotina</taxon>
        <taxon>Dothideomycetes</taxon>
        <taxon>Dothideomycetes incertae sedis</taxon>
        <taxon>Microthyriales</taxon>
        <taxon>Microthyriaceae</taxon>
        <taxon>Microthyrium</taxon>
    </lineage>
</organism>